<reference evidence="1" key="1">
    <citation type="submission" date="2017-05" db="UniProtKB">
        <authorList>
            <consortium name="EnsemblMetazoa"/>
        </authorList>
    </citation>
    <scope>IDENTIFICATION</scope>
</reference>
<sequence>MESKITLLPVFLASYWPTKGF</sequence>
<name>A0A1X7VUN9_AMPQE</name>
<dbReference type="EnsemblMetazoa" id="Aqu2.1.43585_001">
    <property type="protein sequence ID" value="Aqu2.1.43585_001"/>
    <property type="gene ID" value="Aqu2.1.43585"/>
</dbReference>
<accession>A0A1X7VUN9</accession>
<organism evidence="1">
    <name type="scientific">Amphimedon queenslandica</name>
    <name type="common">Sponge</name>
    <dbReference type="NCBI Taxonomy" id="400682"/>
    <lineage>
        <taxon>Eukaryota</taxon>
        <taxon>Metazoa</taxon>
        <taxon>Porifera</taxon>
        <taxon>Demospongiae</taxon>
        <taxon>Heteroscleromorpha</taxon>
        <taxon>Haplosclerida</taxon>
        <taxon>Niphatidae</taxon>
        <taxon>Amphimedon</taxon>
    </lineage>
</organism>
<evidence type="ECO:0000313" key="1">
    <source>
        <dbReference type="EnsemblMetazoa" id="Aqu2.1.43585_001"/>
    </source>
</evidence>
<dbReference type="AlphaFoldDB" id="A0A1X7VUN9"/>
<proteinExistence type="predicted"/>
<protein>
    <submittedName>
        <fullName evidence="1">Uncharacterized protein</fullName>
    </submittedName>
</protein>
<dbReference type="InParanoid" id="A0A1X7VUN9"/>